<gene>
    <name evidence="2" type="ORF">UFOVP55_37</name>
</gene>
<protein>
    <submittedName>
        <fullName evidence="2">Uncharacterized protein</fullName>
    </submittedName>
</protein>
<name>A0A6J5KUC7_9CAUD</name>
<dbReference type="EMBL" id="LR796185">
    <property type="protein sequence ID" value="CAB4124892.1"/>
    <property type="molecule type" value="Genomic_DNA"/>
</dbReference>
<keyword evidence="1" id="KW-0812">Transmembrane</keyword>
<proteinExistence type="predicted"/>
<organism evidence="2">
    <name type="scientific">uncultured Caudovirales phage</name>
    <dbReference type="NCBI Taxonomy" id="2100421"/>
    <lineage>
        <taxon>Viruses</taxon>
        <taxon>Duplodnaviria</taxon>
        <taxon>Heunggongvirae</taxon>
        <taxon>Uroviricota</taxon>
        <taxon>Caudoviricetes</taxon>
        <taxon>Peduoviridae</taxon>
        <taxon>Maltschvirus</taxon>
        <taxon>Maltschvirus maltsch</taxon>
    </lineage>
</organism>
<feature type="transmembrane region" description="Helical" evidence="1">
    <location>
        <begin position="18"/>
        <end position="41"/>
    </location>
</feature>
<accession>A0A6J5KUC7</accession>
<evidence type="ECO:0000313" key="2">
    <source>
        <dbReference type="EMBL" id="CAB4124892.1"/>
    </source>
</evidence>
<evidence type="ECO:0000256" key="1">
    <source>
        <dbReference type="SAM" id="Phobius"/>
    </source>
</evidence>
<keyword evidence="1" id="KW-1133">Transmembrane helix</keyword>
<reference evidence="2" key="1">
    <citation type="submission" date="2020-04" db="EMBL/GenBank/DDBJ databases">
        <authorList>
            <person name="Chiriac C."/>
            <person name="Salcher M."/>
            <person name="Ghai R."/>
            <person name="Kavagutti S V."/>
        </authorList>
    </citation>
    <scope>NUCLEOTIDE SEQUENCE</scope>
</reference>
<sequence length="45" mass="5028">MLLWSTPREATAMIKEVFLYYCASVVGAAIGYLTACIMHMAKDEQ</sequence>
<keyword evidence="1" id="KW-0472">Membrane</keyword>